<evidence type="ECO:0000313" key="2">
    <source>
        <dbReference type="EMBL" id="NKN33466.1"/>
    </source>
</evidence>
<dbReference type="EMBL" id="JAAXKX010000012">
    <property type="protein sequence ID" value="NKN33466.1"/>
    <property type="molecule type" value="Genomic_DNA"/>
</dbReference>
<evidence type="ECO:0000256" key="1">
    <source>
        <dbReference type="SAM" id="Coils"/>
    </source>
</evidence>
<accession>A0ABX1I8F9</accession>
<feature type="coiled-coil region" evidence="1">
    <location>
        <begin position="1382"/>
        <end position="1409"/>
    </location>
</feature>
<gene>
    <name evidence="2" type="ORF">HF203_09540</name>
</gene>
<keyword evidence="1" id="KW-0175">Coiled coil</keyword>
<dbReference type="Proteomes" id="UP000740754">
    <property type="component" value="Unassembled WGS sequence"/>
</dbReference>
<protein>
    <submittedName>
        <fullName evidence="2">Uncharacterized protein</fullName>
    </submittedName>
</protein>
<evidence type="ECO:0000313" key="3">
    <source>
        <dbReference type="Proteomes" id="UP000740754"/>
    </source>
</evidence>
<proteinExistence type="predicted"/>
<organism evidence="2 3">
    <name type="scientific">Marichromatium bheemlicum</name>
    <dbReference type="NCBI Taxonomy" id="365339"/>
    <lineage>
        <taxon>Bacteria</taxon>
        <taxon>Pseudomonadati</taxon>
        <taxon>Pseudomonadota</taxon>
        <taxon>Gammaproteobacteria</taxon>
        <taxon>Chromatiales</taxon>
        <taxon>Chromatiaceae</taxon>
        <taxon>Marichromatium</taxon>
    </lineage>
</organism>
<dbReference type="RefSeq" id="WP_168669044.1">
    <property type="nucleotide sequence ID" value="NZ_JAAXKX010000012.1"/>
</dbReference>
<comment type="caution">
    <text evidence="2">The sequence shown here is derived from an EMBL/GenBank/DDBJ whole genome shotgun (WGS) entry which is preliminary data.</text>
</comment>
<name>A0ABX1I8F9_9GAMM</name>
<reference evidence="2 3" key="1">
    <citation type="submission" date="2020-04" db="EMBL/GenBank/DDBJ databases">
        <title>Draft Whole-Genome sequence of Marichromatium bheemlicum DSM 18632, type strain.</title>
        <authorList>
            <person name="Kyndt J.A."/>
            <person name="Meyer T.E."/>
        </authorList>
    </citation>
    <scope>NUCLEOTIDE SEQUENCE [LARGE SCALE GENOMIC DNA]</scope>
    <source>
        <strain evidence="2 3">DSM 18632</strain>
    </source>
</reference>
<keyword evidence="3" id="KW-1185">Reference proteome</keyword>
<sequence length="1499" mass="167545">MKIGEVVRFQEERFFNGAVQLGWVRQQPQLAQEVARAFVFHGPRYHGADDVGGEDLESSYRLVDTASFLLKLLRARDQARSGAEINPFWLAIAGYGSGKSHLSVTLTELLSDPAGATAETVIQQLDHADAAIAAETRELLAAQEKPMLVLPVDGSAGSFHLGSVLSRTVFAQLARAGVDADAVRALSPRFETASEFVERNYALRAESFARQLPGRDAESICAALAEQDEDAFDAVSAVYLEANGHPIPIEGQESAQALLETLAAQYCGDQGPFSHVLVLFDELGLYLEHAAEHPERAGARALQEIFQGIQDNRSRIHFLGFIQYELKAYLQRFGGADLRHLQRYLTRFDGADKAYLSTNLETLFAHLIHKDEAALNRLWAQADAEHAAFTTWQRLSLALPGLAEVSPWREQAAFGQVIARGCWPLHPMAVWLLTRQGDLIQQRSALAFVKQATTELAGAEAVQDGQLRQVSAAELLHDYMLEQFAASDRLPGGVVEILMHLLDKHGARLDRPMRLVMTAVAVLDKLRAERQARENADALLCEATALPHVVVEQAVDALVNMGVLDWNEDLAQYELLSDGASRGQFQQWLRAQAAQLTRSEVRNVFVRRGIVDCNLMHPVRTDFGPLNEIKTPDWRFDAIAAQIDTVDQSIAQAFQDWRQARLPDAAKGRLIYLFLDEEADPSDADERVIKALARELNKYAVQSAPIWVVAVTDSHGSIGGALARLTVLDEQASAADKDRFRRFIDDERGRIVERLRSATDDAVRQRRYWVAGFADPPMLPLRKSALAIFERVYPNALPFPFDGFSTSSGNGPRDLSAIAKSLMMGEINQAWISTQPAARRNRIDEVLIGSWKALDATGTPCVPCAQALGAIYQTLEAAHKADSGRALAVSFNELIAPPYGMSAASATLMLGLLIGLPSPQRGLLLDSTPVNAADWVSSAFPRAKAKHYLDEAVLARTRLQLFDEDAESRWRRFLDDWESEQRIDRIAMLGMQAQERLQNDPIPPSLAERLARLKVEAEGANARFLEMTVRLQKLQREAEQAVTRESVHHCLKWGHELRKTRNELSEGNRWPETMAQECDDTLRMIGEVIQAYITDWIPRQTARTVAQASDFRHRTEAEVRWLEELGYRAEAKALGQQAASVLHRLSELEKHALTLALAGDYPRQPLPRGNEPVLALREDAKHGKDIAENLAKIQSLTEGERQAHIAAIERRVAQVQEVIAQQEKRLTDFSSIQISSEEELREAIATVEQLRAIFSGDRNEDYINELARHLRRISEDLEAWEHDDLSPERLAVVLEDRVGHQVSAFEAWVDADDELDSPPWELRSLYQSLAAERVAFARRRSGEWMRPWLGTEGEAPTLNLERARRLLSELNAVPRFLSEVDANALSLIRDALEKRVAVLEEEAQRRQISAWRSGFPDLAGIEALGKRRITELLTALREPPAPLAEDDLSWREQMTEVLTAQLDRLSLDALLERITRLSPDMRRQLLERLDALVRNASTG</sequence>